<keyword evidence="3" id="KW-1185">Reference proteome</keyword>
<dbReference type="EMBL" id="RAWM01000005">
    <property type="protein sequence ID" value="RKH73116.1"/>
    <property type="molecule type" value="Genomic_DNA"/>
</dbReference>
<gene>
    <name evidence="2" type="ORF">D7X96_03435</name>
</gene>
<name>A0A3A8QWH2_9BACT</name>
<evidence type="ECO:0000313" key="2">
    <source>
        <dbReference type="EMBL" id="RKH73116.1"/>
    </source>
</evidence>
<comment type="caution">
    <text evidence="2">The sequence shown here is derived from an EMBL/GenBank/DDBJ whole genome shotgun (WGS) entry which is preliminary data.</text>
</comment>
<dbReference type="AlphaFoldDB" id="A0A3A8QWH2"/>
<evidence type="ECO:0008006" key="4">
    <source>
        <dbReference type="Google" id="ProtNLM"/>
    </source>
</evidence>
<organism evidence="2 3">
    <name type="scientific">Corallococcus interemptor</name>
    <dbReference type="NCBI Taxonomy" id="2316720"/>
    <lineage>
        <taxon>Bacteria</taxon>
        <taxon>Pseudomonadati</taxon>
        <taxon>Myxococcota</taxon>
        <taxon>Myxococcia</taxon>
        <taxon>Myxococcales</taxon>
        <taxon>Cystobacterineae</taxon>
        <taxon>Myxococcaceae</taxon>
        <taxon>Corallococcus</taxon>
    </lineage>
</organism>
<evidence type="ECO:0000313" key="3">
    <source>
        <dbReference type="Proteomes" id="UP000282656"/>
    </source>
</evidence>
<feature type="compositionally biased region" description="Polar residues" evidence="1">
    <location>
        <begin position="14"/>
        <end position="25"/>
    </location>
</feature>
<dbReference type="Proteomes" id="UP000282656">
    <property type="component" value="Unassembled WGS sequence"/>
</dbReference>
<protein>
    <recommendedName>
        <fullName evidence="4">DUF2378 family protein</fullName>
    </recommendedName>
</protein>
<reference evidence="3" key="1">
    <citation type="submission" date="2018-09" db="EMBL/GenBank/DDBJ databases">
        <authorList>
            <person name="Livingstone P.G."/>
            <person name="Whitworth D.E."/>
        </authorList>
    </citation>
    <scope>NUCLEOTIDE SEQUENCE [LARGE SCALE GENOMIC DNA]</scope>
    <source>
        <strain evidence="3">AB047A</strain>
    </source>
</reference>
<feature type="region of interest" description="Disordered" evidence="1">
    <location>
        <begin position="1"/>
        <end position="31"/>
    </location>
</feature>
<evidence type="ECO:0000256" key="1">
    <source>
        <dbReference type="SAM" id="MobiDB-lite"/>
    </source>
</evidence>
<accession>A0A3A8QWH2</accession>
<sequence>MDGVGTAAGGAHMNPSSAPSQSSQDKAPAARHEVSGTSILNFLKHFDKKGVRATMRQRVSPATAVYFDKLILRTSWVHRSVLDDIYAAVAMDGGEDAVRRFSLEVTRDGYGPMVRQFAETLLGLMGASPSTLFSRFGAIGGMYEHGTEYRYTELSPRSGELVVRLVESAPRLVFVAWEGVFQFVFELTREQGTVAPVQVSENGQVGRYLLKW</sequence>
<proteinExistence type="predicted"/>